<evidence type="ECO:0000313" key="10">
    <source>
        <dbReference type="Proteomes" id="UP001446205"/>
    </source>
</evidence>
<dbReference type="InterPro" id="IPR013786">
    <property type="entry name" value="AcylCoA_DH/ox_N"/>
</dbReference>
<dbReference type="InterPro" id="IPR009100">
    <property type="entry name" value="AcylCoA_DH/oxidase_NM_dom_sf"/>
</dbReference>
<comment type="cofactor">
    <cofactor evidence="1 5">
        <name>FAD</name>
        <dbReference type="ChEBI" id="CHEBI:57692"/>
    </cofactor>
</comment>
<name>A0ABU9DA19_9PROT</name>
<keyword evidence="3 5" id="KW-0285">Flavoprotein</keyword>
<organism evidence="9 10">
    <name type="scientific">Thermithiobacillus plumbiphilus</name>
    <dbReference type="NCBI Taxonomy" id="1729899"/>
    <lineage>
        <taxon>Bacteria</taxon>
        <taxon>Pseudomonadati</taxon>
        <taxon>Pseudomonadota</taxon>
        <taxon>Acidithiobacillia</taxon>
        <taxon>Acidithiobacillales</taxon>
        <taxon>Thermithiobacillaceae</taxon>
        <taxon>Thermithiobacillus</taxon>
    </lineage>
</organism>
<dbReference type="InterPro" id="IPR046373">
    <property type="entry name" value="Acyl-CoA_Oxase/DH_mid-dom_sf"/>
</dbReference>
<evidence type="ECO:0000256" key="5">
    <source>
        <dbReference type="RuleBase" id="RU362125"/>
    </source>
</evidence>
<dbReference type="Gene3D" id="1.20.140.10">
    <property type="entry name" value="Butyryl-CoA Dehydrogenase, subunit A, domain 3"/>
    <property type="match status" value="1"/>
</dbReference>
<accession>A0ABU9DA19</accession>
<dbReference type="Pfam" id="PF02770">
    <property type="entry name" value="Acyl-CoA_dh_M"/>
    <property type="match status" value="1"/>
</dbReference>
<dbReference type="EC" id="1.-.-.-" evidence="9"/>
<evidence type="ECO:0000256" key="1">
    <source>
        <dbReference type="ARBA" id="ARBA00001974"/>
    </source>
</evidence>
<feature type="domain" description="Acyl-CoA oxidase/dehydrogenase middle" evidence="7">
    <location>
        <begin position="119"/>
        <end position="212"/>
    </location>
</feature>
<gene>
    <name evidence="9" type="ORF">WOB96_07125</name>
</gene>
<dbReference type="SUPFAM" id="SSF47203">
    <property type="entry name" value="Acyl-CoA dehydrogenase C-terminal domain-like"/>
    <property type="match status" value="1"/>
</dbReference>
<reference evidence="9 10" key="1">
    <citation type="submission" date="2024-04" db="EMBL/GenBank/DDBJ databases">
        <authorList>
            <person name="Abashina T."/>
            <person name="Shaikin A."/>
        </authorList>
    </citation>
    <scope>NUCLEOTIDE SEQUENCE [LARGE SCALE GENOMIC DNA]</scope>
    <source>
        <strain evidence="9 10">AAFK</strain>
    </source>
</reference>
<comment type="caution">
    <text evidence="9">The sequence shown here is derived from an EMBL/GenBank/DDBJ whole genome shotgun (WGS) entry which is preliminary data.</text>
</comment>
<dbReference type="InterPro" id="IPR009075">
    <property type="entry name" value="AcylCo_DH/oxidase_C"/>
</dbReference>
<proteinExistence type="inferred from homology"/>
<evidence type="ECO:0000256" key="4">
    <source>
        <dbReference type="ARBA" id="ARBA00022827"/>
    </source>
</evidence>
<evidence type="ECO:0000259" key="8">
    <source>
        <dbReference type="Pfam" id="PF02771"/>
    </source>
</evidence>
<dbReference type="Pfam" id="PF02771">
    <property type="entry name" value="Acyl-CoA_dh_N"/>
    <property type="match status" value="1"/>
</dbReference>
<dbReference type="Pfam" id="PF00441">
    <property type="entry name" value="Acyl-CoA_dh_1"/>
    <property type="match status" value="1"/>
</dbReference>
<evidence type="ECO:0000259" key="6">
    <source>
        <dbReference type="Pfam" id="PF00441"/>
    </source>
</evidence>
<keyword evidence="10" id="KW-1185">Reference proteome</keyword>
<dbReference type="EMBL" id="JBBPCO010000006">
    <property type="protein sequence ID" value="MEK8089535.1"/>
    <property type="molecule type" value="Genomic_DNA"/>
</dbReference>
<evidence type="ECO:0000256" key="3">
    <source>
        <dbReference type="ARBA" id="ARBA00022630"/>
    </source>
</evidence>
<feature type="domain" description="Acyl-CoA dehydrogenase/oxidase N-terminal" evidence="8">
    <location>
        <begin position="6"/>
        <end position="113"/>
    </location>
</feature>
<dbReference type="RefSeq" id="WP_341370592.1">
    <property type="nucleotide sequence ID" value="NZ_JBBPCO010000006.1"/>
</dbReference>
<dbReference type="Gene3D" id="1.10.540.10">
    <property type="entry name" value="Acyl-CoA dehydrogenase/oxidase, N-terminal domain"/>
    <property type="match status" value="1"/>
</dbReference>
<dbReference type="PANTHER" id="PTHR43884">
    <property type="entry name" value="ACYL-COA DEHYDROGENASE"/>
    <property type="match status" value="1"/>
</dbReference>
<dbReference type="SUPFAM" id="SSF56645">
    <property type="entry name" value="Acyl-CoA dehydrogenase NM domain-like"/>
    <property type="match status" value="1"/>
</dbReference>
<evidence type="ECO:0000256" key="2">
    <source>
        <dbReference type="ARBA" id="ARBA00009347"/>
    </source>
</evidence>
<keyword evidence="4 5" id="KW-0274">FAD</keyword>
<dbReference type="Gene3D" id="2.40.110.10">
    <property type="entry name" value="Butyryl-CoA Dehydrogenase, subunit A, domain 2"/>
    <property type="match status" value="1"/>
</dbReference>
<evidence type="ECO:0000313" key="9">
    <source>
        <dbReference type="EMBL" id="MEK8089535.1"/>
    </source>
</evidence>
<dbReference type="InterPro" id="IPR006091">
    <property type="entry name" value="Acyl-CoA_Oxase/DH_mid-dom"/>
</dbReference>
<dbReference type="Proteomes" id="UP001446205">
    <property type="component" value="Unassembled WGS sequence"/>
</dbReference>
<protein>
    <submittedName>
        <fullName evidence="9">Acyl-CoA dehydrogenase family protein</fullName>
        <ecNumber evidence="9">1.-.-.-</ecNumber>
    </submittedName>
</protein>
<keyword evidence="5 9" id="KW-0560">Oxidoreductase</keyword>
<dbReference type="PIRSF" id="PIRSF016578">
    <property type="entry name" value="HsaA"/>
    <property type="match status" value="1"/>
</dbReference>
<comment type="similarity">
    <text evidence="2 5">Belongs to the acyl-CoA dehydrogenase family.</text>
</comment>
<sequence>MTSPADHLILRQRFAEIARSVVLAEVAAIEDYHWPQKSLQALADSGLLPLAIPKRFGGLGAGMTGMVIAGEELGRISPSASLCYCMHVVGSAVIAAKPSELQVEKYLLPIVQGRHLTTLALSEPGSGGHFYEPGSRLERAGDHYLVHGAKNFVTNGGQADSYVISTLSEQGEAAPGVFNCLMLDRDTSGMEWEGSWRGLGMRGNSSINLHLDGARVPLGNLLGEAGDQNWYVFEVVAPYFLIAMAATYLGLAQGALDLAMDHLKQRRYAHSGQSLAEDSIIQHRLGELWIAVQQARLLIFHAAERGDLGNPDALPFILSAKVAAAEVAVRTTNEALTFTGGSGYRDNSLLWARLRDARAADVMAPLTDVLKTWTGRALLGQPLLS</sequence>
<feature type="domain" description="Acyl-CoA dehydrogenase/oxidase C-terminal" evidence="6">
    <location>
        <begin position="242"/>
        <end position="364"/>
    </location>
</feature>
<dbReference type="InterPro" id="IPR036250">
    <property type="entry name" value="AcylCo_DH-like_C"/>
</dbReference>
<evidence type="ECO:0000259" key="7">
    <source>
        <dbReference type="Pfam" id="PF02770"/>
    </source>
</evidence>
<dbReference type="PANTHER" id="PTHR43884:SF19">
    <property type="entry name" value="ACYL-COA DEHYDROGENASE FADE4-RELATED"/>
    <property type="match status" value="1"/>
</dbReference>
<dbReference type="GO" id="GO:0016491">
    <property type="term" value="F:oxidoreductase activity"/>
    <property type="evidence" value="ECO:0007669"/>
    <property type="project" value="UniProtKB-KW"/>
</dbReference>
<dbReference type="InterPro" id="IPR037069">
    <property type="entry name" value="AcylCoA_DH/ox_N_sf"/>
</dbReference>